<evidence type="ECO:0000313" key="10">
    <source>
        <dbReference type="Proteomes" id="UP000494040"/>
    </source>
</evidence>
<keyword evidence="6 8" id="KW-0675">Receptor</keyword>
<evidence type="ECO:0000256" key="6">
    <source>
        <dbReference type="ARBA" id="ARBA00023170"/>
    </source>
</evidence>
<keyword evidence="4 8" id="KW-1133">Transmembrane helix</keyword>
<dbReference type="RefSeq" id="XP_024083689.1">
    <property type="nucleotide sequence ID" value="XM_024227921.1"/>
</dbReference>
<keyword evidence="5 8" id="KW-0472">Membrane</keyword>
<dbReference type="GO" id="GO:0050909">
    <property type="term" value="P:sensory perception of taste"/>
    <property type="evidence" value="ECO:0007669"/>
    <property type="project" value="InterPro"/>
</dbReference>
<comment type="similarity">
    <text evidence="8">Belongs to the insect chemoreceptor superfamily. Gustatory receptor (GR) family.</text>
</comment>
<evidence type="ECO:0000256" key="3">
    <source>
        <dbReference type="ARBA" id="ARBA00022692"/>
    </source>
</evidence>
<proteinExistence type="inferred from homology"/>
<feature type="transmembrane region" description="Helical" evidence="8">
    <location>
        <begin position="303"/>
        <end position="327"/>
    </location>
</feature>
<evidence type="ECO:0000256" key="7">
    <source>
        <dbReference type="ARBA" id="ARBA00023224"/>
    </source>
</evidence>
<dbReference type="InterPro" id="IPR013604">
    <property type="entry name" value="7TM_chemorcpt"/>
</dbReference>
<organism evidence="9 10">
    <name type="scientific">Cimex lectularius</name>
    <name type="common">Bed bug</name>
    <name type="synonym">Acanthia lectularia</name>
    <dbReference type="NCBI Taxonomy" id="79782"/>
    <lineage>
        <taxon>Eukaryota</taxon>
        <taxon>Metazoa</taxon>
        <taxon>Ecdysozoa</taxon>
        <taxon>Arthropoda</taxon>
        <taxon>Hexapoda</taxon>
        <taxon>Insecta</taxon>
        <taxon>Pterygota</taxon>
        <taxon>Neoptera</taxon>
        <taxon>Paraneoptera</taxon>
        <taxon>Hemiptera</taxon>
        <taxon>Heteroptera</taxon>
        <taxon>Panheteroptera</taxon>
        <taxon>Cimicomorpha</taxon>
        <taxon>Cimicidae</taxon>
        <taxon>Cimex</taxon>
    </lineage>
</organism>
<comment type="subcellular location">
    <subcellularLocation>
        <location evidence="1 8">Cell membrane</location>
        <topology evidence="1 8">Multi-pass membrane protein</topology>
    </subcellularLocation>
</comment>
<evidence type="ECO:0000256" key="8">
    <source>
        <dbReference type="RuleBase" id="RU363108"/>
    </source>
</evidence>
<feature type="transmembrane region" description="Helical" evidence="8">
    <location>
        <begin position="204"/>
        <end position="223"/>
    </location>
</feature>
<dbReference type="PANTHER" id="PTHR21143:SF121">
    <property type="entry name" value="GUSTATORY AND ODORANT RECEPTOR 21A"/>
    <property type="match status" value="1"/>
</dbReference>
<feature type="transmembrane region" description="Helical" evidence="8">
    <location>
        <begin position="145"/>
        <end position="164"/>
    </location>
</feature>
<evidence type="ECO:0000313" key="9">
    <source>
        <dbReference type="EnsemblMetazoa" id="XP_024083689.1"/>
    </source>
</evidence>
<dbReference type="GO" id="GO:0043025">
    <property type="term" value="C:neuronal cell body"/>
    <property type="evidence" value="ECO:0007669"/>
    <property type="project" value="TreeGrafter"/>
</dbReference>
<keyword evidence="2 8" id="KW-1003">Cell membrane</keyword>
<dbReference type="GeneID" id="106663591"/>
<feature type="transmembrane region" description="Helical" evidence="8">
    <location>
        <begin position="415"/>
        <end position="433"/>
    </location>
</feature>
<keyword evidence="3 8" id="KW-0812">Transmembrane</keyword>
<accession>A0A8I6SJP7</accession>
<dbReference type="AlphaFoldDB" id="A0A8I6SJP7"/>
<dbReference type="GO" id="GO:0030424">
    <property type="term" value="C:axon"/>
    <property type="evidence" value="ECO:0007669"/>
    <property type="project" value="TreeGrafter"/>
</dbReference>
<feature type="transmembrane region" description="Helical" evidence="8">
    <location>
        <begin position="235"/>
        <end position="257"/>
    </location>
</feature>
<dbReference type="GO" id="GO:0030425">
    <property type="term" value="C:dendrite"/>
    <property type="evidence" value="ECO:0007669"/>
    <property type="project" value="TreeGrafter"/>
</dbReference>
<evidence type="ECO:0000256" key="5">
    <source>
        <dbReference type="ARBA" id="ARBA00023136"/>
    </source>
</evidence>
<evidence type="ECO:0000256" key="2">
    <source>
        <dbReference type="ARBA" id="ARBA00022475"/>
    </source>
</evidence>
<dbReference type="Proteomes" id="UP000494040">
    <property type="component" value="Unassembled WGS sequence"/>
</dbReference>
<sequence length="439" mass="49798">MLFLKMDYAVTYTGTKPGSNETVCEGYLGSSGSTVNIMSVSGLMYDHGFSPSNPKQAWMDKLEKTVLKRPRKVTESAFYLEMRPLLFLLRLFGKISYMINKEGKMEARLFSISSLSCLAVFAGQTFLVARNIVTLVEVLKEEENFGRFVQGFLILTFMAFHFFLPFSLYLESGKICHFFNEWAVFQDLMEKTTGHKFSTNYDKWLRACLFMCPLGVIIIVLYERNILYNSVWYQLIFYAILLMIFQISLYLWIFSLIEIGYAAQVVQKELKKTTVESCTGLNIYNYRLIWLKLSKLLEIVGDAVALTMIAMTTVNHTCFIISAYMLISSFMHSLYDSIPFLTIMVITGLMITQTFEPGEFVSRKLGKQIADTLMETDISKVDSDCLKELNLFTQAVSGSNNVVTFGGFANVNRSALAGIVGSTVTYLIVLVQFNQSPES</sequence>
<reference evidence="9" key="1">
    <citation type="submission" date="2022-01" db="UniProtKB">
        <authorList>
            <consortium name="EnsemblMetazoa"/>
        </authorList>
    </citation>
    <scope>IDENTIFICATION</scope>
</reference>
<comment type="function">
    <text evidence="8">Gustatory receptor which mediates acceptance or avoidance behavior, depending on its substrates.</text>
</comment>
<protein>
    <recommendedName>
        <fullName evidence="8">Gustatory receptor</fullName>
    </recommendedName>
</protein>
<name>A0A8I6SJP7_CIMLE</name>
<dbReference type="OMA" id="INCKGIK"/>
<dbReference type="PANTHER" id="PTHR21143">
    <property type="entry name" value="INVERTEBRATE GUSTATORY RECEPTOR"/>
    <property type="match status" value="1"/>
</dbReference>
<evidence type="ECO:0000256" key="1">
    <source>
        <dbReference type="ARBA" id="ARBA00004651"/>
    </source>
</evidence>
<feature type="transmembrane region" description="Helical" evidence="8">
    <location>
        <begin position="334"/>
        <end position="355"/>
    </location>
</feature>
<dbReference type="EnsemblMetazoa" id="XM_024227921.1">
    <property type="protein sequence ID" value="XP_024083689.1"/>
    <property type="gene ID" value="LOC106663591"/>
</dbReference>
<feature type="transmembrane region" description="Helical" evidence="8">
    <location>
        <begin position="109"/>
        <end position="133"/>
    </location>
</feature>
<dbReference type="Pfam" id="PF08395">
    <property type="entry name" value="7tm_7"/>
    <property type="match status" value="1"/>
</dbReference>
<keyword evidence="10" id="KW-1185">Reference proteome</keyword>
<dbReference type="GO" id="GO:0005886">
    <property type="term" value="C:plasma membrane"/>
    <property type="evidence" value="ECO:0007669"/>
    <property type="project" value="UniProtKB-SubCell"/>
</dbReference>
<dbReference type="GO" id="GO:0007165">
    <property type="term" value="P:signal transduction"/>
    <property type="evidence" value="ECO:0007669"/>
    <property type="project" value="UniProtKB-KW"/>
</dbReference>
<dbReference type="OrthoDB" id="8192827at2759"/>
<keyword evidence="7 8" id="KW-0807">Transducer</keyword>
<evidence type="ECO:0000256" key="4">
    <source>
        <dbReference type="ARBA" id="ARBA00022989"/>
    </source>
</evidence>